<dbReference type="AlphaFoldDB" id="A0A8J5GSL2"/>
<dbReference type="Proteomes" id="UP000734854">
    <property type="component" value="Unassembled WGS sequence"/>
</dbReference>
<comment type="subcellular location">
    <subcellularLocation>
        <location evidence="1">Nucleus</location>
    </subcellularLocation>
</comment>
<dbReference type="GO" id="GO:0003700">
    <property type="term" value="F:DNA-binding transcription factor activity"/>
    <property type="evidence" value="ECO:0007669"/>
    <property type="project" value="InterPro"/>
</dbReference>
<feature type="domain" description="BZIP" evidence="10">
    <location>
        <begin position="509"/>
        <end position="572"/>
    </location>
</feature>
<sequence length="692" mass="76157">MERNQRGTGSRKAIPNGANHCTGMAIGEGLLAQWCRMVRLRVEFSGSVLVRCRLFEDGGPLRSFLRNDDVGRRKRQNHGSAVDSVQEIVYCREEKEGSEVGYPCLATTKGTTRIELRCPISPSISLRLFRPNSTSRPPLAGNPLLVSPRATGIYSYFPSSASLEIASVGEEIMEERRTEVMQRFHSSSVATATATATAAAASSPPSYSPSFIPRPPGPLDLPNFGPPFRQFTPDSVAAKRPGIPPIPPSPTSSSTAAFPFHSRSLSQPLAFDSLPHLSPSPAPPPPLLVDPMMIDDRKPSSRTPTSRDGLPPRRSHRRSHSDVPYGLPLPSPPAPRPMSSSKQVESSDAEDDLIFAYMDNLDTLNSSGTEDRQEDLVECSRLSGTRTSGADSSENEAESSVNESGGDGRRGRVRKEGNKRSAAADLTPTNSRHRRSISVDSFMGKLHFGDGTPKFPPSPGNQIGQLSRSGSMDETMNTFSLELGNDEFNAAEVKKIMADEKLAEMALADPKKVKRILANRLSAARSKERKMRYMSELEHKVQILQTEATTLSAQLTMLQRDSAGLTNQNNELKFRLQAMEQQAHLKDGNYLFISHLTLTIMHYLALNEQLSAEVQRLKLATGEISEAQLSKNMNQQMQLSPQMFQLHQLQSQQHSQQKQQIAQAPLCQQPQPQQQQQRAQNNGPTKLESSRC</sequence>
<evidence type="ECO:0000256" key="5">
    <source>
        <dbReference type="ARBA" id="ARBA00023163"/>
    </source>
</evidence>
<evidence type="ECO:0000256" key="7">
    <source>
        <dbReference type="ARBA" id="ARBA00054342"/>
    </source>
</evidence>
<gene>
    <name evidence="11" type="ORF">ZIOFF_034611</name>
</gene>
<feature type="compositionally biased region" description="Polar residues" evidence="9">
    <location>
        <begin position="460"/>
        <end position="471"/>
    </location>
</feature>
<feature type="compositionally biased region" description="Basic and acidic residues" evidence="9">
    <location>
        <begin position="406"/>
        <end position="419"/>
    </location>
</feature>
<feature type="region of interest" description="Disordered" evidence="9">
    <location>
        <begin position="195"/>
        <end position="258"/>
    </location>
</feature>
<feature type="coiled-coil region" evidence="8">
    <location>
        <begin position="534"/>
        <end position="582"/>
    </location>
</feature>
<keyword evidence="12" id="KW-1185">Reference proteome</keyword>
<dbReference type="PANTHER" id="PTHR13690">
    <property type="entry name" value="TRANSCRIPTION FACTOR POSF21-RELATED"/>
    <property type="match status" value="1"/>
</dbReference>
<feature type="compositionally biased region" description="Pro residues" evidence="9">
    <location>
        <begin position="278"/>
        <end position="288"/>
    </location>
</feature>
<dbReference type="EMBL" id="JACMSC010000009">
    <property type="protein sequence ID" value="KAG6509220.1"/>
    <property type="molecule type" value="Genomic_DNA"/>
</dbReference>
<dbReference type="GO" id="GO:0005634">
    <property type="term" value="C:nucleus"/>
    <property type="evidence" value="ECO:0007669"/>
    <property type="project" value="UniProtKB-SubCell"/>
</dbReference>
<comment type="function">
    <text evidence="7">Transcription factor probably involved in vascular development and shoot tissue organization. Binds to the DNA sequence 5'-CCGAGTGTGCCCCTGG-3' present in the promoter region Box II of the phloem-specific rice tungro bacilliform virus (RTBV) promoter. May regulate tissue-specific expression of the RTBV promoter and virus replication.</text>
</comment>
<feature type="compositionally biased region" description="Low complexity" evidence="9">
    <location>
        <begin position="195"/>
        <end position="210"/>
    </location>
</feature>
<keyword evidence="3" id="KW-0805">Transcription regulation</keyword>
<accession>A0A8J5GSL2</accession>
<comment type="caution">
    <text evidence="11">The sequence shown here is derived from an EMBL/GenBank/DDBJ whole genome shotgun (WGS) entry which is preliminary data.</text>
</comment>
<evidence type="ECO:0000256" key="6">
    <source>
        <dbReference type="ARBA" id="ARBA00023242"/>
    </source>
</evidence>
<dbReference type="InterPro" id="IPR046347">
    <property type="entry name" value="bZIP_sf"/>
</dbReference>
<feature type="region of interest" description="Disordered" evidence="9">
    <location>
        <begin position="365"/>
        <end position="435"/>
    </location>
</feature>
<organism evidence="11 12">
    <name type="scientific">Zingiber officinale</name>
    <name type="common">Ginger</name>
    <name type="synonym">Amomum zingiber</name>
    <dbReference type="NCBI Taxonomy" id="94328"/>
    <lineage>
        <taxon>Eukaryota</taxon>
        <taxon>Viridiplantae</taxon>
        <taxon>Streptophyta</taxon>
        <taxon>Embryophyta</taxon>
        <taxon>Tracheophyta</taxon>
        <taxon>Spermatophyta</taxon>
        <taxon>Magnoliopsida</taxon>
        <taxon>Liliopsida</taxon>
        <taxon>Zingiberales</taxon>
        <taxon>Zingiberaceae</taxon>
        <taxon>Zingiber</taxon>
    </lineage>
</organism>
<evidence type="ECO:0000256" key="9">
    <source>
        <dbReference type="SAM" id="MobiDB-lite"/>
    </source>
</evidence>
<feature type="compositionally biased region" description="Low complexity" evidence="9">
    <location>
        <begin position="646"/>
        <end position="680"/>
    </location>
</feature>
<dbReference type="InterPro" id="IPR044759">
    <property type="entry name" value="bZIP_RF2"/>
</dbReference>
<keyword evidence="8" id="KW-0175">Coiled coil</keyword>
<dbReference type="GO" id="GO:0003677">
    <property type="term" value="F:DNA binding"/>
    <property type="evidence" value="ECO:0007669"/>
    <property type="project" value="UniProtKB-KW"/>
</dbReference>
<dbReference type="Gene3D" id="1.20.5.170">
    <property type="match status" value="1"/>
</dbReference>
<feature type="region of interest" description="Disordered" evidence="9">
    <location>
        <begin position="450"/>
        <end position="471"/>
    </location>
</feature>
<evidence type="ECO:0000313" key="11">
    <source>
        <dbReference type="EMBL" id="KAG6509220.1"/>
    </source>
</evidence>
<dbReference type="SMART" id="SM00338">
    <property type="entry name" value="BRLZ"/>
    <property type="match status" value="1"/>
</dbReference>
<dbReference type="PROSITE" id="PS50217">
    <property type="entry name" value="BZIP"/>
    <property type="match status" value="1"/>
</dbReference>
<dbReference type="SUPFAM" id="SSF57959">
    <property type="entry name" value="Leucine zipper domain"/>
    <property type="match status" value="1"/>
</dbReference>
<evidence type="ECO:0000256" key="2">
    <source>
        <dbReference type="ARBA" id="ARBA00007163"/>
    </source>
</evidence>
<feature type="compositionally biased region" description="Low complexity" evidence="9">
    <location>
        <begin position="388"/>
        <end position="404"/>
    </location>
</feature>
<dbReference type="PANTHER" id="PTHR13690:SF80">
    <property type="entry name" value="BZIP TRANSCRIPTION FACTOR FAMILY PROTEIN-RELATED"/>
    <property type="match status" value="1"/>
</dbReference>
<keyword evidence="6" id="KW-0539">Nucleus</keyword>
<dbReference type="CDD" id="cd14703">
    <property type="entry name" value="bZIP_plant_RF2"/>
    <property type="match status" value="1"/>
</dbReference>
<feature type="region of interest" description="Disordered" evidence="9">
    <location>
        <begin position="646"/>
        <end position="692"/>
    </location>
</feature>
<reference evidence="11 12" key="1">
    <citation type="submission" date="2020-08" db="EMBL/GenBank/DDBJ databases">
        <title>Plant Genome Project.</title>
        <authorList>
            <person name="Zhang R.-G."/>
        </authorList>
    </citation>
    <scope>NUCLEOTIDE SEQUENCE [LARGE SCALE GENOMIC DNA]</scope>
    <source>
        <tissue evidence="11">Rhizome</tissue>
    </source>
</reference>
<evidence type="ECO:0000259" key="10">
    <source>
        <dbReference type="PROSITE" id="PS50217"/>
    </source>
</evidence>
<dbReference type="InterPro" id="IPR004827">
    <property type="entry name" value="bZIP"/>
</dbReference>
<keyword evidence="4" id="KW-0238">DNA-binding</keyword>
<evidence type="ECO:0000256" key="8">
    <source>
        <dbReference type="SAM" id="Coils"/>
    </source>
</evidence>
<evidence type="ECO:0000256" key="3">
    <source>
        <dbReference type="ARBA" id="ARBA00023015"/>
    </source>
</evidence>
<evidence type="ECO:0000256" key="1">
    <source>
        <dbReference type="ARBA" id="ARBA00004123"/>
    </source>
</evidence>
<feature type="region of interest" description="Disordered" evidence="9">
    <location>
        <begin position="271"/>
        <end position="348"/>
    </location>
</feature>
<evidence type="ECO:0000313" key="12">
    <source>
        <dbReference type="Proteomes" id="UP000734854"/>
    </source>
</evidence>
<protein>
    <recommendedName>
        <fullName evidence="10">BZIP domain-containing protein</fullName>
    </recommendedName>
</protein>
<dbReference type="Pfam" id="PF00170">
    <property type="entry name" value="bZIP_1"/>
    <property type="match status" value="1"/>
</dbReference>
<comment type="similarity">
    <text evidence="2">Belongs to the bZIP family.</text>
</comment>
<proteinExistence type="inferred from homology"/>
<keyword evidence="5" id="KW-0804">Transcription</keyword>
<name>A0A8J5GSL2_ZINOF</name>
<feature type="compositionally biased region" description="Pro residues" evidence="9">
    <location>
        <begin position="327"/>
        <end position="336"/>
    </location>
</feature>
<evidence type="ECO:0000256" key="4">
    <source>
        <dbReference type="ARBA" id="ARBA00023125"/>
    </source>
</evidence>
<dbReference type="FunFam" id="1.20.5.170:FF:000009">
    <property type="entry name" value="probable transcription factor PosF21"/>
    <property type="match status" value="1"/>
</dbReference>